<keyword evidence="2" id="KW-0378">Hydrolase</keyword>
<dbReference type="PANTHER" id="PTHR43798">
    <property type="entry name" value="MONOACYLGLYCEROL LIPASE"/>
    <property type="match status" value="1"/>
</dbReference>
<dbReference type="PRINTS" id="PR00111">
    <property type="entry name" value="ABHYDROLASE"/>
</dbReference>
<dbReference type="EMBL" id="JAPFRD010000013">
    <property type="protein sequence ID" value="MCW8109818.1"/>
    <property type="molecule type" value="Genomic_DNA"/>
</dbReference>
<protein>
    <submittedName>
        <fullName evidence="2">Alpha/beta hydrolase</fullName>
    </submittedName>
</protein>
<dbReference type="Proteomes" id="UP001142810">
    <property type="component" value="Unassembled WGS sequence"/>
</dbReference>
<accession>A0ABT3PAN2</accession>
<dbReference type="InterPro" id="IPR029058">
    <property type="entry name" value="AB_hydrolase_fold"/>
</dbReference>
<gene>
    <name evidence="2" type="ORF">OPS25_15030</name>
</gene>
<dbReference type="Pfam" id="PF00561">
    <property type="entry name" value="Abhydrolase_1"/>
    <property type="match status" value="1"/>
</dbReference>
<comment type="caution">
    <text evidence="2">The sequence shown here is derived from an EMBL/GenBank/DDBJ whole genome shotgun (WGS) entry which is preliminary data.</text>
</comment>
<dbReference type="SUPFAM" id="SSF53474">
    <property type="entry name" value="alpha/beta-Hydrolases"/>
    <property type="match status" value="1"/>
</dbReference>
<organism evidence="2 3">
    <name type="scientific">Alteromonas aquimaris</name>
    <dbReference type="NCBI Taxonomy" id="2998417"/>
    <lineage>
        <taxon>Bacteria</taxon>
        <taxon>Pseudomonadati</taxon>
        <taxon>Pseudomonadota</taxon>
        <taxon>Gammaproteobacteria</taxon>
        <taxon>Alteromonadales</taxon>
        <taxon>Alteromonadaceae</taxon>
        <taxon>Alteromonas/Salinimonas group</taxon>
        <taxon>Alteromonas</taxon>
    </lineage>
</organism>
<feature type="domain" description="AB hydrolase-1" evidence="1">
    <location>
        <begin position="53"/>
        <end position="216"/>
    </location>
</feature>
<sequence>MQTPVLFLPGTLCDERLWQPVWHHMAHINRRYVPLQWANSLSDMLQLTSDRVLPDEKVHLVGFSMGGYIAAKWALQHPSQVVSLTLIGYCLSGLSSAETQRRTDMLRYLRSNAFKPNSAFLANLMHPNRVNDQSVADPVMEMAHDLGKATLIAHTQATTPRENLLKDIARLSSKISLIGADEDKIAPINDMKTEHGSVRNADFYTLNQAGHMMPLEYPQKIAQLLLRCIAPAK</sequence>
<dbReference type="InterPro" id="IPR050266">
    <property type="entry name" value="AB_hydrolase_sf"/>
</dbReference>
<dbReference type="RefSeq" id="WP_265618691.1">
    <property type="nucleotide sequence ID" value="NZ_JAPFRD010000013.1"/>
</dbReference>
<proteinExistence type="predicted"/>
<evidence type="ECO:0000313" key="3">
    <source>
        <dbReference type="Proteomes" id="UP001142810"/>
    </source>
</evidence>
<name>A0ABT3PAN2_9ALTE</name>
<keyword evidence="3" id="KW-1185">Reference proteome</keyword>
<dbReference type="Gene3D" id="3.40.50.1820">
    <property type="entry name" value="alpha/beta hydrolase"/>
    <property type="match status" value="1"/>
</dbReference>
<evidence type="ECO:0000313" key="2">
    <source>
        <dbReference type="EMBL" id="MCW8109818.1"/>
    </source>
</evidence>
<evidence type="ECO:0000259" key="1">
    <source>
        <dbReference type="Pfam" id="PF00561"/>
    </source>
</evidence>
<dbReference type="GO" id="GO:0016787">
    <property type="term" value="F:hydrolase activity"/>
    <property type="evidence" value="ECO:0007669"/>
    <property type="project" value="UniProtKB-KW"/>
</dbReference>
<reference evidence="2" key="1">
    <citation type="submission" date="2022-11" db="EMBL/GenBank/DDBJ databases">
        <title>Alteromonas sp. nov., isolated from sea water of the Qingdao.</title>
        <authorList>
            <person name="Wang Q."/>
        </authorList>
    </citation>
    <scope>NUCLEOTIDE SEQUENCE</scope>
    <source>
        <strain evidence="2">ASW11-7</strain>
    </source>
</reference>
<dbReference type="InterPro" id="IPR000073">
    <property type="entry name" value="AB_hydrolase_1"/>
</dbReference>